<reference evidence="1" key="1">
    <citation type="journal article" date="2014" name="Front. Microbiol.">
        <title>High frequency of phylogenetically diverse reductive dehalogenase-homologous genes in deep subseafloor sedimentary metagenomes.</title>
        <authorList>
            <person name="Kawai M."/>
            <person name="Futagami T."/>
            <person name="Toyoda A."/>
            <person name="Takaki Y."/>
            <person name="Nishi S."/>
            <person name="Hori S."/>
            <person name="Arai W."/>
            <person name="Tsubouchi T."/>
            <person name="Morono Y."/>
            <person name="Uchiyama I."/>
            <person name="Ito T."/>
            <person name="Fujiyama A."/>
            <person name="Inagaki F."/>
            <person name="Takami H."/>
        </authorList>
    </citation>
    <scope>NUCLEOTIDE SEQUENCE</scope>
    <source>
        <strain evidence="1">Expedition CK06-06</strain>
    </source>
</reference>
<protein>
    <submittedName>
        <fullName evidence="1">Uncharacterized protein</fullName>
    </submittedName>
</protein>
<evidence type="ECO:0000313" key="1">
    <source>
        <dbReference type="EMBL" id="GAJ18516.1"/>
    </source>
</evidence>
<dbReference type="EMBL" id="BARW01035197">
    <property type="protein sequence ID" value="GAJ18516.1"/>
    <property type="molecule type" value="Genomic_DNA"/>
</dbReference>
<proteinExistence type="predicted"/>
<dbReference type="InterPro" id="IPR036890">
    <property type="entry name" value="HATPase_C_sf"/>
</dbReference>
<dbReference type="Gene3D" id="3.30.565.10">
    <property type="entry name" value="Histidine kinase-like ATPase, C-terminal domain"/>
    <property type="match status" value="1"/>
</dbReference>
<feature type="non-terminal residue" evidence="1">
    <location>
        <position position="48"/>
    </location>
</feature>
<name>X1VPP6_9ZZZZ</name>
<sequence>MTTSATLIHQKKVYFQSEARLLEELGERLVASADVAVVELVKNAYDAD</sequence>
<dbReference type="AlphaFoldDB" id="X1VPP6"/>
<comment type="caution">
    <text evidence="1">The sequence shown here is derived from an EMBL/GenBank/DDBJ whole genome shotgun (WGS) entry which is preliminary data.</text>
</comment>
<organism evidence="1">
    <name type="scientific">marine sediment metagenome</name>
    <dbReference type="NCBI Taxonomy" id="412755"/>
    <lineage>
        <taxon>unclassified sequences</taxon>
        <taxon>metagenomes</taxon>
        <taxon>ecological metagenomes</taxon>
    </lineage>
</organism>
<accession>X1VPP6</accession>
<gene>
    <name evidence="1" type="ORF">S12H4_54960</name>
</gene>